<dbReference type="InterPro" id="IPR002514">
    <property type="entry name" value="Transposase_8"/>
</dbReference>
<sequence length="102" mass="11306">MPRKYSDQFRQQCIDEVLMFGKTRGAVAQEYGVSSSSLGRWVDKAEGTLGTGSGSHMRAADAASQDPAEMAKRIKELERENEFLKKAAAFFATEHTTRTSSR</sequence>
<dbReference type="Proteomes" id="UP000060016">
    <property type="component" value="Chromosome"/>
</dbReference>
<dbReference type="AlphaFoldDB" id="A0A0K1RDG6"/>
<protein>
    <submittedName>
        <fullName evidence="1">Transposase</fullName>
    </submittedName>
</protein>
<name>A0A0K1RDG6_9CORY</name>
<evidence type="ECO:0000313" key="2">
    <source>
        <dbReference type="Proteomes" id="UP000060016"/>
    </source>
</evidence>
<evidence type="ECO:0000313" key="1">
    <source>
        <dbReference type="EMBL" id="AKV59438.1"/>
    </source>
</evidence>
<dbReference type="Pfam" id="PF01527">
    <property type="entry name" value="HTH_Tnp_1"/>
    <property type="match status" value="1"/>
</dbReference>
<gene>
    <name evidence="1" type="ORF">AK829_10180</name>
</gene>
<reference evidence="1" key="1">
    <citation type="submission" date="2015-08" db="EMBL/GenBank/DDBJ databases">
        <authorList>
            <person name="Babu N.S."/>
            <person name="Beckwith C.J."/>
            <person name="Beseler K.G."/>
            <person name="Brison A."/>
            <person name="Carone J.V."/>
            <person name="Caskin T.P."/>
            <person name="Diamond M."/>
            <person name="Durham M.E."/>
            <person name="Foxe J.M."/>
            <person name="Go M."/>
            <person name="Henderson B.A."/>
            <person name="Jones I.B."/>
            <person name="McGettigan J.A."/>
            <person name="Micheletti S.J."/>
            <person name="Nasrallah M.E."/>
            <person name="Ortiz D."/>
            <person name="Piller C.R."/>
            <person name="Privatt S.R."/>
            <person name="Schneider S.L."/>
            <person name="Sharp S."/>
            <person name="Smith T.C."/>
            <person name="Stanton J.D."/>
            <person name="Ullery H.E."/>
            <person name="Wilson R.J."/>
            <person name="Serrano M.G."/>
            <person name="Buck G."/>
            <person name="Lee V."/>
            <person name="Wang Y."/>
            <person name="Carvalho R."/>
            <person name="Voegtly L."/>
            <person name="Shi R."/>
            <person name="Duckworth R."/>
            <person name="Johnson A."/>
            <person name="Loviza R."/>
            <person name="Walstead R."/>
            <person name="Shah Z."/>
            <person name="Kiflezghi M."/>
            <person name="Wade K."/>
            <person name="Ball S.L."/>
            <person name="Bradley K.W."/>
            <person name="Asai D.J."/>
            <person name="Bowman C.A."/>
            <person name="Russell D.A."/>
            <person name="Pope W.H."/>
            <person name="Jacobs-Sera D."/>
            <person name="Hendrix R.W."/>
            <person name="Hatfull G.F."/>
        </authorList>
    </citation>
    <scope>NUCLEOTIDE SEQUENCE [LARGE SCALE GENOMIC DNA]</scope>
    <source>
        <strain evidence="1">PUDD_83A45</strain>
    </source>
</reference>
<dbReference type="KEGG" id="crie:AK829_10180"/>
<dbReference type="SUPFAM" id="SSF46689">
    <property type="entry name" value="Homeodomain-like"/>
    <property type="match status" value="1"/>
</dbReference>
<keyword evidence="2" id="KW-1185">Reference proteome</keyword>
<accession>A0A0K1RDG6</accession>
<dbReference type="STRING" id="156976.AK829_10180"/>
<dbReference type="GO" id="GO:0003677">
    <property type="term" value="F:DNA binding"/>
    <property type="evidence" value="ECO:0007669"/>
    <property type="project" value="InterPro"/>
</dbReference>
<organism evidence="1 2">
    <name type="scientific">Corynebacterium riegelii</name>
    <dbReference type="NCBI Taxonomy" id="156976"/>
    <lineage>
        <taxon>Bacteria</taxon>
        <taxon>Bacillati</taxon>
        <taxon>Actinomycetota</taxon>
        <taxon>Actinomycetes</taxon>
        <taxon>Mycobacteriales</taxon>
        <taxon>Corynebacteriaceae</taxon>
        <taxon>Corynebacterium</taxon>
    </lineage>
</organism>
<dbReference type="InterPro" id="IPR009057">
    <property type="entry name" value="Homeodomain-like_sf"/>
</dbReference>
<proteinExistence type="predicted"/>
<dbReference type="PATRIC" id="fig|156976.3.peg.2051"/>
<dbReference type="GO" id="GO:0006313">
    <property type="term" value="P:DNA transposition"/>
    <property type="evidence" value="ECO:0007669"/>
    <property type="project" value="InterPro"/>
</dbReference>
<dbReference type="Gene3D" id="1.10.10.60">
    <property type="entry name" value="Homeodomain-like"/>
    <property type="match status" value="1"/>
</dbReference>
<dbReference type="EMBL" id="CP012342">
    <property type="protein sequence ID" value="AKV59438.1"/>
    <property type="molecule type" value="Genomic_DNA"/>
</dbReference>
<dbReference type="GO" id="GO:0004803">
    <property type="term" value="F:transposase activity"/>
    <property type="evidence" value="ECO:0007669"/>
    <property type="project" value="InterPro"/>
</dbReference>